<organism evidence="1 2">
    <name type="scientific">Pseudoalteromonas phenolica</name>
    <dbReference type="NCBI Taxonomy" id="161398"/>
    <lineage>
        <taxon>Bacteria</taxon>
        <taxon>Pseudomonadati</taxon>
        <taxon>Pseudomonadota</taxon>
        <taxon>Gammaproteobacteria</taxon>
        <taxon>Alteromonadales</taxon>
        <taxon>Pseudoalteromonadaceae</taxon>
        <taxon>Pseudoalteromonas</taxon>
    </lineage>
</organism>
<sequence length="168" mass="18195">MKKALFFASILTVSLTGCDVFESSKAQIEQQYLSENQELKAAIEAIREQGLQAVAASAEKGSVAACVASNLDADPMGALVEVEGALQDSADLAGLVETINNLTEQELSLETIGQLLQHGAETVDYLKTLLGEYELSELQTQLTRLLEQGQNKTQDVGQHLRELIEQCQ</sequence>
<evidence type="ECO:0000313" key="1">
    <source>
        <dbReference type="EMBL" id="ALO41544.1"/>
    </source>
</evidence>
<dbReference type="Proteomes" id="UP000061457">
    <property type="component" value="Chromosome I"/>
</dbReference>
<keyword evidence="2" id="KW-1185">Reference proteome</keyword>
<keyword evidence="1" id="KW-0449">Lipoprotein</keyword>
<dbReference type="OrthoDB" id="6307284at2"/>
<dbReference type="EMBL" id="CP013187">
    <property type="protein sequence ID" value="ALO41544.1"/>
    <property type="molecule type" value="Genomic_DNA"/>
</dbReference>
<proteinExistence type="predicted"/>
<dbReference type="PATRIC" id="fig|161398.10.peg.1046"/>
<reference evidence="1 2" key="1">
    <citation type="submission" date="2015-11" db="EMBL/GenBank/DDBJ databases">
        <authorList>
            <person name="Zhang Y."/>
            <person name="Guo Z."/>
        </authorList>
    </citation>
    <scope>NUCLEOTIDE SEQUENCE [LARGE SCALE GENOMIC DNA]</scope>
    <source>
        <strain evidence="1 2">KCTC 12086</strain>
    </source>
</reference>
<evidence type="ECO:0000313" key="2">
    <source>
        <dbReference type="Proteomes" id="UP000061457"/>
    </source>
</evidence>
<dbReference type="KEGG" id="pphe:PP2015_1026"/>
<dbReference type="AlphaFoldDB" id="A0A0S2K017"/>
<name>A0A0S2K017_9GAMM</name>
<gene>
    <name evidence="1" type="ORF">PP2015_1026</name>
</gene>
<dbReference type="PROSITE" id="PS51257">
    <property type="entry name" value="PROKAR_LIPOPROTEIN"/>
    <property type="match status" value="1"/>
</dbReference>
<accession>A0A0S2K017</accession>
<dbReference type="RefSeq" id="WP_058029274.1">
    <property type="nucleotide sequence ID" value="NZ_CP013187.1"/>
</dbReference>
<protein>
    <submittedName>
        <fullName evidence="1">Putative lipoprotein</fullName>
    </submittedName>
</protein>